<comment type="caution">
    <text evidence="4">The sequence shown here is derived from an EMBL/GenBank/DDBJ whole genome shotgun (WGS) entry which is preliminary data.</text>
</comment>
<dbReference type="InterPro" id="IPR006652">
    <property type="entry name" value="Kelch_1"/>
</dbReference>
<dbReference type="EMBL" id="DRQG01000089">
    <property type="protein sequence ID" value="HGY55943.1"/>
    <property type="molecule type" value="Genomic_DNA"/>
</dbReference>
<dbReference type="NCBIfam" id="TIGR04183">
    <property type="entry name" value="Por_Secre_tail"/>
    <property type="match status" value="1"/>
</dbReference>
<reference evidence="4" key="1">
    <citation type="journal article" date="2020" name="mSystems">
        <title>Genome- and Community-Level Interaction Insights into Carbon Utilization and Element Cycling Functions of Hydrothermarchaeota in Hydrothermal Sediment.</title>
        <authorList>
            <person name="Zhou Z."/>
            <person name="Liu Y."/>
            <person name="Xu W."/>
            <person name="Pan J."/>
            <person name="Luo Z.H."/>
            <person name="Li M."/>
        </authorList>
    </citation>
    <scope>NUCLEOTIDE SEQUENCE [LARGE SCALE GENOMIC DNA]</scope>
    <source>
        <strain evidence="4">HyVt-577</strain>
    </source>
</reference>
<dbReference type="InterPro" id="IPR025965">
    <property type="entry name" value="FlgD/Vpr_Ig-like"/>
</dbReference>
<dbReference type="SMART" id="SM00612">
    <property type="entry name" value="Kelch"/>
    <property type="match status" value="4"/>
</dbReference>
<protein>
    <submittedName>
        <fullName evidence="4">T9SS C-terminal target domain-containing protein</fullName>
    </submittedName>
</protein>
<name>A0A7V4U131_CALAY</name>
<dbReference type="SUPFAM" id="SSF117281">
    <property type="entry name" value="Kelch motif"/>
    <property type="match status" value="1"/>
</dbReference>
<organism evidence="4">
    <name type="scientific">Caldithrix abyssi</name>
    <dbReference type="NCBI Taxonomy" id="187145"/>
    <lineage>
        <taxon>Bacteria</taxon>
        <taxon>Pseudomonadati</taxon>
        <taxon>Calditrichota</taxon>
        <taxon>Calditrichia</taxon>
        <taxon>Calditrichales</taxon>
        <taxon>Calditrichaceae</taxon>
        <taxon>Caldithrix</taxon>
    </lineage>
</organism>
<evidence type="ECO:0000313" key="4">
    <source>
        <dbReference type="EMBL" id="HGY55943.1"/>
    </source>
</evidence>
<feature type="domain" description="FlgD/Vpr Ig-like" evidence="3">
    <location>
        <begin position="341"/>
        <end position="405"/>
    </location>
</feature>
<keyword evidence="2" id="KW-0677">Repeat</keyword>
<keyword evidence="1" id="KW-0880">Kelch repeat</keyword>
<dbReference type="Pfam" id="PF01344">
    <property type="entry name" value="Kelch_1"/>
    <property type="match status" value="1"/>
</dbReference>
<dbReference type="PANTHER" id="PTHR45632">
    <property type="entry name" value="LD33804P"/>
    <property type="match status" value="1"/>
</dbReference>
<gene>
    <name evidence="4" type="ORF">ENK44_09590</name>
</gene>
<evidence type="ECO:0000259" key="3">
    <source>
        <dbReference type="Pfam" id="PF13860"/>
    </source>
</evidence>
<dbReference type="Pfam" id="PF13860">
    <property type="entry name" value="FlgD_ig"/>
    <property type="match status" value="1"/>
</dbReference>
<dbReference type="InterPro" id="IPR026444">
    <property type="entry name" value="Secre_tail"/>
</dbReference>
<sequence length="416" mass="47106">MINKYLIEKILFVLLLNISVANSQWMSAANMHMPRGGAAAVKWGNYIYVFGGKAMNNKALDSVERFDLRTGEWDKKTVPDFDKARYNARAIVFDDKIYLIGGRDESSALKKVEVYDPVQNSWSEAQNLHEEREGLAVHILNGLMHVIGGREEYHSIVSDIEWYNKSENKWKVGSWEMKYPRADFFSAAYRDTFYQFGGYYYGLTKTAYRAVPTNEGYRWESLGELSTGRAYGVSLVIDDQIFLIGGEVADGKSDMVEVYNIHEGSFHEFTPLSGARSGMAGVVSGDTLFVIGGFAGNDDTPMHTVEYTTLAATPIGIIDRSPVPRTRILVKGYPNPFNGRITFRIRLSDPDQYRLEIFDLAGRLVKTLYNGRLTAGEQQFSWDARDNNRQISASGVYFLVIRSTKEAQRLKIIYVR</sequence>
<accession>A0A7V4U131</accession>
<dbReference type="PANTHER" id="PTHR45632:SF3">
    <property type="entry name" value="KELCH-LIKE PROTEIN 32"/>
    <property type="match status" value="1"/>
</dbReference>
<dbReference type="Gene3D" id="2.120.10.80">
    <property type="entry name" value="Kelch-type beta propeller"/>
    <property type="match status" value="2"/>
</dbReference>
<dbReference type="Gene3D" id="2.60.40.4070">
    <property type="match status" value="1"/>
</dbReference>
<evidence type="ECO:0000256" key="1">
    <source>
        <dbReference type="ARBA" id="ARBA00022441"/>
    </source>
</evidence>
<dbReference type="Proteomes" id="UP000885779">
    <property type="component" value="Unassembled WGS sequence"/>
</dbReference>
<dbReference type="AlphaFoldDB" id="A0A7V4U131"/>
<dbReference type="InterPro" id="IPR015915">
    <property type="entry name" value="Kelch-typ_b-propeller"/>
</dbReference>
<dbReference type="Pfam" id="PF24681">
    <property type="entry name" value="Kelch_KLHDC2_KLHL20_DRC7"/>
    <property type="match status" value="1"/>
</dbReference>
<evidence type="ECO:0000256" key="2">
    <source>
        <dbReference type="ARBA" id="ARBA00022737"/>
    </source>
</evidence>
<proteinExistence type="predicted"/>